<proteinExistence type="evidence at transcript level"/>
<comment type="subcellular location">
    <subcellularLocation>
        <location evidence="1">Cell membrane</location>
        <topology evidence="1">Multi-pass membrane protein</topology>
    </subcellularLocation>
</comment>
<keyword evidence="4" id="KW-0716">Sensory transduction</keyword>
<evidence type="ECO:0000256" key="7">
    <source>
        <dbReference type="ARBA" id="ARBA00022989"/>
    </source>
</evidence>
<evidence type="ECO:0000256" key="2">
    <source>
        <dbReference type="ARBA" id="ARBA00010532"/>
    </source>
</evidence>
<evidence type="ECO:0000256" key="10">
    <source>
        <dbReference type="ARBA" id="ARBA00023170"/>
    </source>
</evidence>
<protein>
    <submittedName>
        <fullName evidence="14">Sensory neuron membrane protein</fullName>
    </submittedName>
</protein>
<accession>A0AA49X7H4</accession>
<sequence>MQLPKHLKIAAGCGGAGIFGILFGWVLFPVILKSQLKKEMALSKKTDVRAMWEKIPFALDFKVYMFNYTNPEEIQKGGIPIVKEVGPYHFDEWKEKVEIEDHEEDDTITYKKRDVFFFRPDKSGPGLTGEETIVIPHVLMMGMATIVNRDKPAMLNMLGKAFNGIFDEPKDIFLRVSVLDLLFRGIIINCARTEFAPKAVCTALKKEAASGLVFEPNNQYRFSLFGLRNGTVDPHVVTVKRGIKNVMDVGKVIAIDGKPEQDMWKDKCNEFQGTDGTVFPPFLTEKDNLESYSGDLCRSFKPWYLKKTSYRGIKTNRYIANIGDFSKDPELQCFCDTPDTCPPKGVMDLMNCIKAPMYATLPHYLDCDPELLKNVKGLNPDPNEHSIEIDFEPISGTPMVAKQRVQFNLILLKADKLDLIKDLPGTMAPLFWIEEGLSLNKTFVKMLKQQLFVPKRIVGVVRWLLVGIGIVGVSGTLLYHFKGHIVKFALTPGSAPVTKVNPESNEQTPPKDISVIGAAQGPPKLEM</sequence>
<keyword evidence="11" id="KW-0325">Glycoprotein</keyword>
<dbReference type="GO" id="GO:0007608">
    <property type="term" value="P:sensory perception of smell"/>
    <property type="evidence" value="ECO:0007669"/>
    <property type="project" value="UniProtKB-KW"/>
</dbReference>
<evidence type="ECO:0000313" key="14">
    <source>
        <dbReference type="EMBL" id="WLL73945.1"/>
    </source>
</evidence>
<dbReference type="PRINTS" id="PR01609">
    <property type="entry name" value="CD36FAMILY"/>
</dbReference>
<evidence type="ECO:0000256" key="3">
    <source>
        <dbReference type="ARBA" id="ARBA00022475"/>
    </source>
</evidence>
<evidence type="ECO:0000256" key="4">
    <source>
        <dbReference type="ARBA" id="ARBA00022606"/>
    </source>
</evidence>
<dbReference type="InterPro" id="IPR002159">
    <property type="entry name" value="CD36_fam"/>
</dbReference>
<evidence type="ECO:0000256" key="9">
    <source>
        <dbReference type="ARBA" id="ARBA00023157"/>
    </source>
</evidence>
<keyword evidence="6" id="KW-0552">Olfaction</keyword>
<reference evidence="14" key="1">
    <citation type="submission" date="2023-05" db="EMBL/GenBank/DDBJ databases">
        <authorList>
            <person name="Pathak J."/>
            <person name="Thiruvengadam V."/>
            <person name="Gracy G.R."/>
            <person name="M M."/>
        </authorList>
    </citation>
    <scope>NUCLEOTIDE SEQUENCE</scope>
    <source>
        <tissue evidence="14">Head and antenna</tissue>
    </source>
</reference>
<keyword evidence="9" id="KW-1015">Disulfide bond</keyword>
<dbReference type="PANTHER" id="PTHR11923:SF69">
    <property type="entry name" value="SENSORY NEURON MEMBRANE PROTEIN 1"/>
    <property type="match status" value="1"/>
</dbReference>
<dbReference type="PANTHER" id="PTHR11923">
    <property type="entry name" value="SCAVENGER RECEPTOR CLASS B TYPE-1 SR-B1"/>
    <property type="match status" value="1"/>
</dbReference>
<dbReference type="GO" id="GO:0005886">
    <property type="term" value="C:plasma membrane"/>
    <property type="evidence" value="ECO:0007669"/>
    <property type="project" value="UniProtKB-SubCell"/>
</dbReference>
<evidence type="ECO:0000256" key="12">
    <source>
        <dbReference type="SAM" id="MobiDB-lite"/>
    </source>
</evidence>
<dbReference type="EMBL" id="OQ970433">
    <property type="protein sequence ID" value="WLL73945.1"/>
    <property type="molecule type" value="mRNA"/>
</dbReference>
<dbReference type="Pfam" id="PF01130">
    <property type="entry name" value="CD36"/>
    <property type="match status" value="1"/>
</dbReference>
<evidence type="ECO:0000256" key="8">
    <source>
        <dbReference type="ARBA" id="ARBA00023136"/>
    </source>
</evidence>
<feature type="transmembrane region" description="Helical" evidence="13">
    <location>
        <begin position="7"/>
        <end position="28"/>
    </location>
</feature>
<keyword evidence="10" id="KW-0675">Receptor</keyword>
<comment type="similarity">
    <text evidence="2">Belongs to the CD36 family.</text>
</comment>
<dbReference type="GO" id="GO:0005737">
    <property type="term" value="C:cytoplasm"/>
    <property type="evidence" value="ECO:0007669"/>
    <property type="project" value="TreeGrafter"/>
</dbReference>
<evidence type="ECO:0000256" key="13">
    <source>
        <dbReference type="SAM" id="Phobius"/>
    </source>
</evidence>
<organism evidence="14">
    <name type="scientific">Leucinodes orbonalis</name>
    <dbReference type="NCBI Taxonomy" id="711050"/>
    <lineage>
        <taxon>Eukaryota</taxon>
        <taxon>Metazoa</taxon>
        <taxon>Ecdysozoa</taxon>
        <taxon>Arthropoda</taxon>
        <taxon>Hexapoda</taxon>
        <taxon>Insecta</taxon>
        <taxon>Pterygota</taxon>
        <taxon>Neoptera</taxon>
        <taxon>Endopterygota</taxon>
        <taxon>Lepidoptera</taxon>
        <taxon>Glossata</taxon>
        <taxon>Ditrysia</taxon>
        <taxon>Pyraloidea</taxon>
        <taxon>Crambidae</taxon>
        <taxon>Spilomelinae</taxon>
        <taxon>Leucinodes</taxon>
    </lineage>
</organism>
<feature type="region of interest" description="Disordered" evidence="12">
    <location>
        <begin position="499"/>
        <end position="527"/>
    </location>
</feature>
<dbReference type="AlphaFoldDB" id="A0AA49X7H4"/>
<keyword evidence="5 13" id="KW-0812">Transmembrane</keyword>
<dbReference type="GO" id="GO:0005044">
    <property type="term" value="F:scavenger receptor activity"/>
    <property type="evidence" value="ECO:0007669"/>
    <property type="project" value="TreeGrafter"/>
</dbReference>
<keyword evidence="7 13" id="KW-1133">Transmembrane helix</keyword>
<evidence type="ECO:0000256" key="6">
    <source>
        <dbReference type="ARBA" id="ARBA00022725"/>
    </source>
</evidence>
<feature type="transmembrane region" description="Helical" evidence="13">
    <location>
        <begin position="460"/>
        <end position="481"/>
    </location>
</feature>
<keyword evidence="8 13" id="KW-0472">Membrane</keyword>
<name>A0AA49X7H4_9NEOP</name>
<evidence type="ECO:0000256" key="5">
    <source>
        <dbReference type="ARBA" id="ARBA00022692"/>
    </source>
</evidence>
<evidence type="ECO:0000256" key="1">
    <source>
        <dbReference type="ARBA" id="ARBA00004651"/>
    </source>
</evidence>
<keyword evidence="3" id="KW-1003">Cell membrane</keyword>
<evidence type="ECO:0000256" key="11">
    <source>
        <dbReference type="ARBA" id="ARBA00023180"/>
    </source>
</evidence>